<name>A0A9P7RTH8_9AGAR</name>
<dbReference type="InterPro" id="IPR006598">
    <property type="entry name" value="CAP10"/>
</dbReference>
<keyword evidence="4" id="KW-1185">Reference proteome</keyword>
<dbReference type="AlphaFoldDB" id="A0A9P7RTH8"/>
<feature type="domain" description="Glycosyl transferase CAP10" evidence="2">
    <location>
        <begin position="403"/>
        <end position="633"/>
    </location>
</feature>
<evidence type="ECO:0000256" key="1">
    <source>
        <dbReference type="SAM" id="MobiDB-lite"/>
    </source>
</evidence>
<dbReference type="KEGG" id="more:E1B28_011072"/>
<dbReference type="GeneID" id="66080147"/>
<dbReference type="PANTHER" id="PTHR12203:SF118">
    <property type="entry name" value="BETA-1,2-XYLOSYLTRANSFERASE 1"/>
    <property type="match status" value="1"/>
</dbReference>
<evidence type="ECO:0000259" key="2">
    <source>
        <dbReference type="SMART" id="SM00672"/>
    </source>
</evidence>
<organism evidence="3 4">
    <name type="scientific">Marasmius oreades</name>
    <name type="common">fairy-ring Marasmius</name>
    <dbReference type="NCBI Taxonomy" id="181124"/>
    <lineage>
        <taxon>Eukaryota</taxon>
        <taxon>Fungi</taxon>
        <taxon>Dikarya</taxon>
        <taxon>Basidiomycota</taxon>
        <taxon>Agaricomycotina</taxon>
        <taxon>Agaricomycetes</taxon>
        <taxon>Agaricomycetidae</taxon>
        <taxon>Agaricales</taxon>
        <taxon>Marasmiineae</taxon>
        <taxon>Marasmiaceae</taxon>
        <taxon>Marasmius</taxon>
    </lineage>
</organism>
<dbReference type="EMBL" id="CM032187">
    <property type="protein sequence ID" value="KAG7089382.1"/>
    <property type="molecule type" value="Genomic_DNA"/>
</dbReference>
<dbReference type="SMART" id="SM00672">
    <property type="entry name" value="CAP10"/>
    <property type="match status" value="1"/>
</dbReference>
<sequence>MPSLALLTSPRNSRFIKYILAPFFLWYISVQTFHFNLSLSVEPEPSPRLPNEDYYTGKNGLGKSQGEESGSKLHLYRQDGFLEVNHNGRHPILELMERAEKDWKAKLERASTSLEDAVKEYKRRYKRDPPKGFDQWWDYVEKHNIQLPDEYDEIYLDLQPFWGISPSDLLVIQKELEEKKDSYTIGKTESTNVTIVRTSFREELHQQLIKGTPNVVNLLRDIEEYLPPFRATFSPHDGPNRLSDFEVKDFALEAASMDTHLTRESFPEASSLGWLSACSPRSRARNLPVPFRQKQTDLLNLDSPAPPSESPVFPYHSSSTFQYPNFTPDIPRTKNFIFDHLKTMDPCSNPALFWTHGQFLGRDEGPAPQPYLVPEFAPCTTTIHHNIRVPSLYAWVNDLADTDNPDWELREDDRLLWRGSNTGIGHSKTTRWSSSHRNWMVMWGNGVNGTVDVMFSEVDDAPAGKPKTMRRARLNPSLIDMKFAGKLHCWDDDTCKLIERIYPVSKKMSEKEAGNYKYIMDVDGNGWSGRFKRLMTSKALILKATIYPEWYYSRIQAWFHYVPVQVDMSDLYDILVFFRGDPNGNGSHDELAKKIALQGREWSKTFWKREDLVAYFYRLILEYARVASPNREKMNYTPVAP</sequence>
<feature type="region of interest" description="Disordered" evidence="1">
    <location>
        <begin position="41"/>
        <end position="69"/>
    </location>
</feature>
<dbReference type="OrthoDB" id="541052at2759"/>
<gene>
    <name evidence="3" type="ORF">E1B28_011072</name>
</gene>
<evidence type="ECO:0000313" key="3">
    <source>
        <dbReference type="EMBL" id="KAG7089382.1"/>
    </source>
</evidence>
<protein>
    <recommendedName>
        <fullName evidence="2">Glycosyl transferase CAP10 domain-containing protein</fullName>
    </recommendedName>
</protein>
<accession>A0A9P7RTH8</accession>
<proteinExistence type="predicted"/>
<dbReference type="PANTHER" id="PTHR12203">
    <property type="entry name" value="KDEL LYS-ASP-GLU-LEU CONTAINING - RELATED"/>
    <property type="match status" value="1"/>
</dbReference>
<dbReference type="Pfam" id="PF05686">
    <property type="entry name" value="Glyco_transf_90"/>
    <property type="match status" value="1"/>
</dbReference>
<evidence type="ECO:0000313" key="4">
    <source>
        <dbReference type="Proteomes" id="UP001049176"/>
    </source>
</evidence>
<reference evidence="3" key="1">
    <citation type="journal article" date="2021" name="Genome Biol. Evol.">
        <title>The assembled and annotated genome of the fairy-ring fungus Marasmius oreades.</title>
        <authorList>
            <person name="Hiltunen M."/>
            <person name="Ament-Velasquez S.L."/>
            <person name="Johannesson H."/>
        </authorList>
    </citation>
    <scope>NUCLEOTIDE SEQUENCE</scope>
    <source>
        <strain evidence="3">03SP1</strain>
    </source>
</reference>
<dbReference type="InterPro" id="IPR051091">
    <property type="entry name" value="O-Glucosyltr/Glycosyltrsf_90"/>
</dbReference>
<dbReference type="RefSeq" id="XP_043005852.1">
    <property type="nucleotide sequence ID" value="XM_043156068.1"/>
</dbReference>
<comment type="caution">
    <text evidence="3">The sequence shown here is derived from an EMBL/GenBank/DDBJ whole genome shotgun (WGS) entry which is preliminary data.</text>
</comment>
<dbReference type="Proteomes" id="UP001049176">
    <property type="component" value="Chromosome 7"/>
</dbReference>